<dbReference type="Proteomes" id="UP000831390">
    <property type="component" value="Chromosome"/>
</dbReference>
<keyword evidence="1" id="KW-0472">Membrane</keyword>
<evidence type="ECO:0000313" key="3">
    <source>
        <dbReference type="Proteomes" id="UP000831390"/>
    </source>
</evidence>
<evidence type="ECO:0000256" key="1">
    <source>
        <dbReference type="SAM" id="Phobius"/>
    </source>
</evidence>
<dbReference type="EMBL" id="CP094534">
    <property type="protein sequence ID" value="UOE31913.1"/>
    <property type="molecule type" value="Genomic_DNA"/>
</dbReference>
<sequence>MLGNLEYITVRLPLPPKRWWAVVLAVALGAICWQGFVVLAVLVWALVPVALAVGDKFELDLARRRYRAGLHWANILNPGWQPLPGVEKIVVKPYRYRAVQPTRYNGTVDEGSRHAFTVLLSLSQARLGTVVATVPSETEATKIAAMLADALQVPWQQA</sequence>
<evidence type="ECO:0000313" key="2">
    <source>
        <dbReference type="EMBL" id="UOE31913.1"/>
    </source>
</evidence>
<proteinExistence type="predicted"/>
<accession>A0ABY4AYD8</accession>
<keyword evidence="3" id="KW-1185">Reference proteome</keyword>
<dbReference type="RefSeq" id="WP_243508881.1">
    <property type="nucleotide sequence ID" value="NZ_CP094534.1"/>
</dbReference>
<name>A0ABY4AYD8_9BACT</name>
<keyword evidence="1" id="KW-1133">Transmembrane helix</keyword>
<feature type="transmembrane region" description="Helical" evidence="1">
    <location>
        <begin position="20"/>
        <end position="53"/>
    </location>
</feature>
<organism evidence="2 3">
    <name type="scientific">Hymenobacter monticola</name>
    <dbReference type="NCBI Taxonomy" id="1705399"/>
    <lineage>
        <taxon>Bacteria</taxon>
        <taxon>Pseudomonadati</taxon>
        <taxon>Bacteroidota</taxon>
        <taxon>Cytophagia</taxon>
        <taxon>Cytophagales</taxon>
        <taxon>Hymenobacteraceae</taxon>
        <taxon>Hymenobacter</taxon>
    </lineage>
</organism>
<gene>
    <name evidence="2" type="ORF">MTP16_12280</name>
</gene>
<reference evidence="2 3" key="1">
    <citation type="submission" date="2022-03" db="EMBL/GenBank/DDBJ databases">
        <title>Hymenobactersp. isolated from the air.</title>
        <authorList>
            <person name="Won M."/>
            <person name="Kwon S.-W."/>
        </authorList>
    </citation>
    <scope>NUCLEOTIDE SEQUENCE [LARGE SCALE GENOMIC DNA]</scope>
    <source>
        <strain evidence="2 3">KACC 22596</strain>
    </source>
</reference>
<protein>
    <submittedName>
        <fullName evidence="2">Uncharacterized protein</fullName>
    </submittedName>
</protein>
<keyword evidence="1" id="KW-0812">Transmembrane</keyword>